<dbReference type="InterPro" id="IPR052021">
    <property type="entry name" value="Type-I_RS_S_subunit"/>
</dbReference>
<evidence type="ECO:0000313" key="6">
    <source>
        <dbReference type="Proteomes" id="UP000062768"/>
    </source>
</evidence>
<dbReference type="PANTHER" id="PTHR30408:SF12">
    <property type="entry name" value="TYPE I RESTRICTION ENZYME MJAVIII SPECIFICITY SUBUNIT"/>
    <property type="match status" value="1"/>
</dbReference>
<dbReference type="Gene3D" id="3.90.220.20">
    <property type="entry name" value="DNA methylase specificity domains"/>
    <property type="match status" value="1"/>
</dbReference>
<gene>
    <name evidence="5" type="ORF">MB9_2107</name>
</gene>
<dbReference type="GO" id="GO:0003677">
    <property type="term" value="F:DNA binding"/>
    <property type="evidence" value="ECO:0007669"/>
    <property type="project" value="UniProtKB-KW"/>
</dbReference>
<dbReference type="OrthoDB" id="81835at2157"/>
<reference evidence="5" key="1">
    <citation type="submission" date="2014-09" db="EMBL/GenBank/DDBJ databases">
        <authorList>
            <person name="Wibberg D."/>
        </authorList>
    </citation>
    <scope>NUCLEOTIDE SEQUENCE [LARGE SCALE GENOMIC DNA]</scope>
    <source>
        <strain evidence="5">Mb9</strain>
    </source>
</reference>
<accession>A0A0S4FRN1</accession>
<dbReference type="PATRIC" id="fig|2162.10.peg.2179"/>
<dbReference type="GeneID" id="26740338"/>
<dbReference type="Proteomes" id="UP000062768">
    <property type="component" value="Chromosome I"/>
</dbReference>
<dbReference type="AlphaFoldDB" id="A0A0S4FRN1"/>
<protein>
    <submittedName>
        <fullName evidence="5">Type I restriction-modification specificity subunit</fullName>
    </submittedName>
</protein>
<dbReference type="REBASE" id="132149">
    <property type="entry name" value="S2.MfoMb9ORF2111P"/>
</dbReference>
<keyword evidence="2" id="KW-0680">Restriction system</keyword>
<dbReference type="InterPro" id="IPR000055">
    <property type="entry name" value="Restrct_endonuc_typeI_TRD"/>
</dbReference>
<dbReference type="EMBL" id="LN734822">
    <property type="protein sequence ID" value="CEL25726.1"/>
    <property type="molecule type" value="Genomic_DNA"/>
</dbReference>
<sequence>MLKIILLETKQKLWETYKKGITQQIFNQKIRFKNKKGEDYPDWIDGKLKNVLIQEIRKIEKPKTGYWRLGLRSHAKGTFHEFIDDPNKISMDYLYLVKKDDLILNITFAWEHAIALAAKDDEDKLVSHRFPTYKFFDKNNPLFYKYYVTLPVFRYELENISPGGAGRNRVLRKSDFLKIGVPIPSTTEQTKIANFLSVIDIKIDNLKEELEINIKFKKGLLQQMFVSYYP</sequence>
<dbReference type="RefSeq" id="WP_052399930.1">
    <property type="nucleotide sequence ID" value="NZ_CP006933.1"/>
</dbReference>
<dbReference type="Pfam" id="PF01420">
    <property type="entry name" value="Methylase_S"/>
    <property type="match status" value="1"/>
</dbReference>
<dbReference type="PANTHER" id="PTHR30408">
    <property type="entry name" value="TYPE-1 RESTRICTION ENZYME ECOKI SPECIFICITY PROTEIN"/>
    <property type="match status" value="1"/>
</dbReference>
<keyword evidence="6" id="KW-1185">Reference proteome</keyword>
<evidence type="ECO:0000256" key="3">
    <source>
        <dbReference type="ARBA" id="ARBA00023125"/>
    </source>
</evidence>
<dbReference type="SUPFAM" id="SSF116734">
    <property type="entry name" value="DNA methylase specificity domain"/>
    <property type="match status" value="1"/>
</dbReference>
<proteinExistence type="inferred from homology"/>
<dbReference type="InterPro" id="IPR044946">
    <property type="entry name" value="Restrct_endonuc_typeI_TRD_sf"/>
</dbReference>
<name>A0A0S4FRN1_METFO</name>
<comment type="similarity">
    <text evidence="1">Belongs to the type-I restriction system S methylase family.</text>
</comment>
<dbReference type="Gene3D" id="1.10.287.1120">
    <property type="entry name" value="Bipartite methylase S protein"/>
    <property type="match status" value="1"/>
</dbReference>
<evidence type="ECO:0000256" key="2">
    <source>
        <dbReference type="ARBA" id="ARBA00022747"/>
    </source>
</evidence>
<keyword evidence="3" id="KW-0238">DNA-binding</keyword>
<dbReference type="GO" id="GO:0009307">
    <property type="term" value="P:DNA restriction-modification system"/>
    <property type="evidence" value="ECO:0007669"/>
    <property type="project" value="UniProtKB-KW"/>
</dbReference>
<feature type="domain" description="Type I restriction modification DNA specificity" evidence="4">
    <location>
        <begin position="75"/>
        <end position="210"/>
    </location>
</feature>
<organism evidence="5 6">
    <name type="scientific">Methanobacterium formicicum</name>
    <dbReference type="NCBI Taxonomy" id="2162"/>
    <lineage>
        <taxon>Archaea</taxon>
        <taxon>Methanobacteriati</taxon>
        <taxon>Methanobacteriota</taxon>
        <taxon>Methanomada group</taxon>
        <taxon>Methanobacteria</taxon>
        <taxon>Methanobacteriales</taxon>
        <taxon>Methanobacteriaceae</taxon>
        <taxon>Methanobacterium</taxon>
    </lineage>
</organism>
<evidence type="ECO:0000313" key="5">
    <source>
        <dbReference type="EMBL" id="CEL25726.1"/>
    </source>
</evidence>
<evidence type="ECO:0000259" key="4">
    <source>
        <dbReference type="Pfam" id="PF01420"/>
    </source>
</evidence>
<evidence type="ECO:0000256" key="1">
    <source>
        <dbReference type="ARBA" id="ARBA00010923"/>
    </source>
</evidence>